<organism evidence="2 3">
    <name type="scientific">Mytilus edulis</name>
    <name type="common">Blue mussel</name>
    <dbReference type="NCBI Taxonomy" id="6550"/>
    <lineage>
        <taxon>Eukaryota</taxon>
        <taxon>Metazoa</taxon>
        <taxon>Spiralia</taxon>
        <taxon>Lophotrochozoa</taxon>
        <taxon>Mollusca</taxon>
        <taxon>Bivalvia</taxon>
        <taxon>Autobranchia</taxon>
        <taxon>Pteriomorphia</taxon>
        <taxon>Mytilida</taxon>
        <taxon>Mytiloidea</taxon>
        <taxon>Mytilidae</taxon>
        <taxon>Mytilinae</taxon>
        <taxon>Mytilus</taxon>
    </lineage>
</organism>
<dbReference type="EMBL" id="CAJPWZ010002038">
    <property type="protein sequence ID" value="CAG2229766.1"/>
    <property type="molecule type" value="Genomic_DNA"/>
</dbReference>
<dbReference type="Proteomes" id="UP000683360">
    <property type="component" value="Unassembled WGS sequence"/>
</dbReference>
<dbReference type="SUPFAM" id="SSF57924">
    <property type="entry name" value="Inhibitor of apoptosis (IAP) repeat"/>
    <property type="match status" value="1"/>
</dbReference>
<evidence type="ECO:0000313" key="2">
    <source>
        <dbReference type="EMBL" id="CAG2229766.1"/>
    </source>
</evidence>
<name>A0A8S3TE70_MYTED</name>
<dbReference type="InterPro" id="IPR039872">
    <property type="entry name" value="KIAA0513"/>
</dbReference>
<dbReference type="Pfam" id="PF12335">
    <property type="entry name" value="SBF2"/>
    <property type="match status" value="1"/>
</dbReference>
<dbReference type="Pfam" id="PF00653">
    <property type="entry name" value="BIR"/>
    <property type="match status" value="1"/>
</dbReference>
<dbReference type="CDD" id="cd00022">
    <property type="entry name" value="BIR"/>
    <property type="match status" value="1"/>
</dbReference>
<gene>
    <name evidence="2" type="ORF">MEDL_42768</name>
</gene>
<evidence type="ECO:0000259" key="1">
    <source>
        <dbReference type="Pfam" id="PF12335"/>
    </source>
</evidence>
<dbReference type="OrthoDB" id="6268344at2759"/>
<dbReference type="PANTHER" id="PTHR13663">
    <property type="entry name" value="SIMILAR TO RIKEN CDNA 6430548M08"/>
    <property type="match status" value="1"/>
</dbReference>
<keyword evidence="3" id="KW-1185">Reference proteome</keyword>
<comment type="caution">
    <text evidence="2">The sequence shown here is derived from an EMBL/GenBank/DDBJ whole genome shotgun (WGS) entry which is preliminary data.</text>
</comment>
<dbReference type="InterPro" id="IPR001370">
    <property type="entry name" value="BIR_rpt"/>
</dbReference>
<feature type="domain" description="SBF1/SBF2" evidence="1">
    <location>
        <begin position="152"/>
        <end position="269"/>
    </location>
</feature>
<dbReference type="Gene3D" id="1.10.1170.10">
    <property type="entry name" value="Inhibitor Of Apoptosis Protein (2mihbC-IAP-1), Chain A"/>
    <property type="match status" value="1"/>
</dbReference>
<dbReference type="AlphaFoldDB" id="A0A8S3TE70"/>
<dbReference type="SMART" id="SM00238">
    <property type="entry name" value="BIR"/>
    <property type="match status" value="1"/>
</dbReference>
<sequence>MRDIFNKIGIDKHVISLHSLVIGYKIHDDAYFGLNHLLRGKHRIYHFDKTKKTCCIEDHCRCFFCGGGLRRWEVGDLPWTEHARWYPKCQFVKQCMGEKFIEDVQHGKDPENISNSSHSEQKIESKGLNSYTNNPAVQTILEFGYEPNVVKSAYTSLQTAGVQGNRVHSKMVTEQIFFRLVQYFAVVLFECNEAEDFSPAKSLMNMCFTFYCQIPCGKSIEKNFLYSFLCDQPIWQSLRFWNAAYFDAVQCERARRPMTTRNDARDDQKDDRLFQENITFGQLGTFSSNMRSFGLGKDLCLEFLRKQSTIGNLKPEQIRMLKDNIEKS</sequence>
<evidence type="ECO:0000313" key="3">
    <source>
        <dbReference type="Proteomes" id="UP000683360"/>
    </source>
</evidence>
<dbReference type="InterPro" id="IPR022096">
    <property type="entry name" value="SBF1/SBF2"/>
</dbReference>
<dbReference type="PANTHER" id="PTHR13663:SF2">
    <property type="entry name" value="SIMILAR TO RIKEN CDNA 6430548M08"/>
    <property type="match status" value="1"/>
</dbReference>
<proteinExistence type="predicted"/>
<accession>A0A8S3TE70</accession>
<dbReference type="PROSITE" id="PS50143">
    <property type="entry name" value="BIR_REPEAT_2"/>
    <property type="match status" value="1"/>
</dbReference>
<reference evidence="2" key="1">
    <citation type="submission" date="2021-03" db="EMBL/GenBank/DDBJ databases">
        <authorList>
            <person name="Bekaert M."/>
        </authorList>
    </citation>
    <scope>NUCLEOTIDE SEQUENCE</scope>
</reference>
<protein>
    <submittedName>
        <fullName evidence="2">Uncharacterized protein KIAA0513</fullName>
    </submittedName>
</protein>